<feature type="domain" description="Tail specific protease" evidence="2">
    <location>
        <begin position="378"/>
        <end position="522"/>
    </location>
</feature>
<organism evidence="3 4">
    <name type="scientific">Mycoplasma phocoenae</name>
    <dbReference type="NCBI Taxonomy" id="754517"/>
    <lineage>
        <taxon>Bacteria</taxon>
        <taxon>Bacillati</taxon>
        <taxon>Mycoplasmatota</taxon>
        <taxon>Mollicutes</taxon>
        <taxon>Mycoplasmataceae</taxon>
        <taxon>Mycoplasma</taxon>
    </lineage>
</organism>
<dbReference type="InterPro" id="IPR005151">
    <property type="entry name" value="Tail-specific_protease"/>
</dbReference>
<dbReference type="GO" id="GO:0008236">
    <property type="term" value="F:serine-type peptidase activity"/>
    <property type="evidence" value="ECO:0007669"/>
    <property type="project" value="InterPro"/>
</dbReference>
<feature type="chain" id="PRO_5032726514" description="Tail specific protease domain-containing protein" evidence="1">
    <location>
        <begin position="23"/>
        <end position="573"/>
    </location>
</feature>
<proteinExistence type="predicted"/>
<dbReference type="InterPro" id="IPR029045">
    <property type="entry name" value="ClpP/crotonase-like_dom_sf"/>
</dbReference>
<evidence type="ECO:0000259" key="2">
    <source>
        <dbReference type="Pfam" id="PF03572"/>
    </source>
</evidence>
<keyword evidence="4" id="KW-1185">Reference proteome</keyword>
<dbReference type="Gene3D" id="3.90.226.10">
    <property type="entry name" value="2-enoyl-CoA Hydratase, Chain A, domain 1"/>
    <property type="match status" value="1"/>
</dbReference>
<keyword evidence="1" id="KW-0732">Signal</keyword>
<dbReference type="RefSeq" id="WP_169605083.1">
    <property type="nucleotide sequence ID" value="NZ_CP051481.1"/>
</dbReference>
<accession>A0A858U3N5</accession>
<evidence type="ECO:0000256" key="1">
    <source>
        <dbReference type="SAM" id="SignalP"/>
    </source>
</evidence>
<evidence type="ECO:0000313" key="3">
    <source>
        <dbReference type="EMBL" id="QJG67032.1"/>
    </source>
</evidence>
<dbReference type="SUPFAM" id="SSF52096">
    <property type="entry name" value="ClpP/crotonase"/>
    <property type="match status" value="1"/>
</dbReference>
<dbReference type="Proteomes" id="UP000501060">
    <property type="component" value="Chromosome"/>
</dbReference>
<dbReference type="GO" id="GO:0006508">
    <property type="term" value="P:proteolysis"/>
    <property type="evidence" value="ECO:0007669"/>
    <property type="project" value="InterPro"/>
</dbReference>
<dbReference type="Pfam" id="PF03572">
    <property type="entry name" value="Peptidase_S41"/>
    <property type="match status" value="1"/>
</dbReference>
<feature type="signal peptide" evidence="1">
    <location>
        <begin position="1"/>
        <end position="22"/>
    </location>
</feature>
<dbReference type="PROSITE" id="PS51257">
    <property type="entry name" value="PROKAR_LIPOPROTEIN"/>
    <property type="match status" value="1"/>
</dbReference>
<protein>
    <recommendedName>
        <fullName evidence="2">Tail specific protease domain-containing protein</fullName>
    </recommendedName>
</protein>
<evidence type="ECO:0000313" key="4">
    <source>
        <dbReference type="Proteomes" id="UP000501060"/>
    </source>
</evidence>
<reference evidence="3 4" key="1">
    <citation type="submission" date="2020-04" db="EMBL/GenBank/DDBJ databases">
        <title>Novel Mycoplasma species detected in Phocoena phocoena (harbor porpoise) from the USA.</title>
        <authorList>
            <person name="Volokhov D.V."/>
        </authorList>
    </citation>
    <scope>NUCLEOTIDE SEQUENCE [LARGE SCALE GENOMIC DNA]</scope>
    <source>
        <strain evidence="3 4">Phocoena C-264-GEN</strain>
    </source>
</reference>
<dbReference type="AlphaFoldDB" id="A0A858U3N5"/>
<name>A0A858U3N5_9MOLU</name>
<gene>
    <name evidence="3" type="ORF">HGG69_01720</name>
</gene>
<sequence length="573" mass="66936">MRKFLKLFLTLTSVITCTSVISCSFFNNPKIFNGLITDKVPAEINKKYELVTFQNESKEYSNLNKKNIKIYSSIKGGIPYINMNDFFNKFSDVFNISNIRLWKMNEYEYFYIFDNKFKIIFNSKNNTISFYDENVFSIMKSPTNLDLNEHLSYVGFKPINKDTQHARVFDFGKYNIQFYNIDNNTYIPLSIFNLLFFSKNYFNVFYNGKNLYGVDFLPMGEKYFKKLSINKSDVIDDKYSAEFNKNFFLFVFDNFYGLKNKRQMNNGTEKFLIKKDWLKRLQSTDIKIRFDFYNEFVFGHLNELHSSVLNRSMLFGYESKIIANQSLSSKRNESNIIKQQLINKAPYLKEKNKDFYIENNTVFIPIQSFDVGRKNDKLNAAQNDTYWKMYKIMDKIKKIKQPIKNIVIDLSLNGGGQLHAMQKLSGFIGKHKKIIASVDKFNNQGFVMEYLTDTNDDNRYNSLDGYDEYNWFILTGINTFSAANLFTHVAKQNNAKIIGNKTGGGMFSTIPIMLPDGTGLVISSNFGFTGVAKTPVKNIDELEWIEDGIDVDINISYDDYYNFKEIDKLINKQ</sequence>
<dbReference type="KEGG" id="mphe:HGG69_01720"/>
<dbReference type="EMBL" id="CP051481">
    <property type="protein sequence ID" value="QJG67032.1"/>
    <property type="molecule type" value="Genomic_DNA"/>
</dbReference>